<feature type="region of interest" description="Disordered" evidence="4">
    <location>
        <begin position="1"/>
        <end position="33"/>
    </location>
</feature>
<feature type="region of interest" description="Disordered" evidence="4">
    <location>
        <begin position="301"/>
        <end position="331"/>
    </location>
</feature>
<dbReference type="Pfam" id="PF00486">
    <property type="entry name" value="Trans_reg_C"/>
    <property type="match status" value="1"/>
</dbReference>
<dbReference type="SMART" id="SM01043">
    <property type="entry name" value="BTAD"/>
    <property type="match status" value="1"/>
</dbReference>
<dbReference type="SMART" id="SM00862">
    <property type="entry name" value="Trans_reg_C"/>
    <property type="match status" value="1"/>
</dbReference>
<feature type="domain" description="Bacterial transcriptional activator" evidence="6">
    <location>
        <begin position="132"/>
        <end position="277"/>
    </location>
</feature>
<dbReference type="PANTHER" id="PTHR47691:SF3">
    <property type="entry name" value="HTH-TYPE TRANSCRIPTIONAL REGULATOR RV0890C-RELATED"/>
    <property type="match status" value="1"/>
</dbReference>
<evidence type="ECO:0000256" key="4">
    <source>
        <dbReference type="SAM" id="MobiDB-lite"/>
    </source>
</evidence>
<evidence type="ECO:0000256" key="3">
    <source>
        <dbReference type="PROSITE-ProRule" id="PRU00339"/>
    </source>
</evidence>
<feature type="repeat" description="TPR" evidence="3">
    <location>
        <begin position="892"/>
        <end position="925"/>
    </location>
</feature>
<dbReference type="InterPro" id="IPR016032">
    <property type="entry name" value="Sig_transdc_resp-reg_C-effctor"/>
</dbReference>
<dbReference type="Gene3D" id="3.40.50.300">
    <property type="entry name" value="P-loop containing nucleotide triphosphate hydrolases"/>
    <property type="match status" value="1"/>
</dbReference>
<dbReference type="SUPFAM" id="SSF52540">
    <property type="entry name" value="P-loop containing nucleoside triphosphate hydrolases"/>
    <property type="match status" value="1"/>
</dbReference>
<dbReference type="InterPro" id="IPR019734">
    <property type="entry name" value="TPR_rpt"/>
</dbReference>
<dbReference type="Gene3D" id="1.25.40.10">
    <property type="entry name" value="Tetratricopeptide repeat domain"/>
    <property type="match status" value="2"/>
</dbReference>
<sequence>MFPDHHGSGPTARSPRADIGATDTRPGSGRDEPLPEAVIDVALLGEIALRRDADLAAVPGARARLLVAALAVHPGRSRSAQALIDDIWGEQPPRAPMNALHTQVSRLRSALPDGALEIGPAGYRLLLNENRIDLTLARNLERRARQRLESGDHAGCLDLVTRARGLWRGDPGADLPPGPVADELHELAAARWADLDGLELAAREAGGDIDGAVRVARRAAAAEPLDETAHATLMRLLAANGRPTEALEVFAGLRTRLGEELGADPGPALVALNTAILRGDPVAVGSPQRAVTSAVQRVSTAQHALAPEPSEDRSKTSAGPPNTALGLRAAPNPLLGRDGDLLALEKLVHEFRVTTVLGPGGTGKTRVAHELGARVAARQAVALVELASLRAHSEGDAAERMEMTCAEVEAAIGAVLGVSEYARETNVLRRNQTIDGRRRLREALSLRPMLLILDNCEHLIDAVAEVVADLVGSCEHLTVLTTSRAPLAITAEQVYPLPPLAIDAHGSPATELFISRARAVRPSARLDLEVVARLCRTLDGLPLAIELAAARVRTMSVEEIESRLDHRFALLRTGDRSSPERHRTLHAVIEWSWNLLEPEQRIALRRLCRFPAGFSLEAAESVCGGADVLDAVAAVDGLVGQSLLTVLADDDMVATRYRMLETVREFGEEQLIAAGEADLVMDRMCGWARHFAEYVAEHYEGPEQVRTVLSVAAELDNLLAVLRYATETADSRTVYTIFGPIGMLWVMRGAHMELMSWAPRIVPVPPPTGPRTRTEADLELQSYILLAMHLAFADAGLRPLAIVRAGARRLLATADLAPGLRFLGKMLCAPVRVNHGMRLMAEGTRSDDEVARAMAHLLRANLRENASHTAGSIRDARHALAILDGRDIWGTAMCCQHLGQMASQAARYEEAVDYYRRAAELMQELRCYEESVELRSFLAVSMVGAGQLVQARRELEYALGVIDDGVGLDEPVTRPNHRKGAVVAGMAELELAEGEIERGLRTFRRSLQLFDWPNTGPGPGPGDIIVASAVLDAHLLNHAVHEVPELPGQLARVARERLTQFIDLPQIGGAACALGSHLIQSGLDPQAGALLLAMAMKVVGRQDYSSMRWNRHLALARESVGADVLAAGHEAVSSLNRRSAAQRLLRMLPELEVLLAG</sequence>
<evidence type="ECO:0000313" key="8">
    <source>
        <dbReference type="Proteomes" id="UP000523447"/>
    </source>
</evidence>
<dbReference type="RefSeq" id="WP_083893234.1">
    <property type="nucleotide sequence ID" value="NZ_CAWPHS010000021.1"/>
</dbReference>
<dbReference type="AlphaFoldDB" id="A0A7X6RJM0"/>
<dbReference type="SUPFAM" id="SSF46894">
    <property type="entry name" value="C-terminal effector domain of the bipartite response regulators"/>
    <property type="match status" value="1"/>
</dbReference>
<dbReference type="InterPro" id="IPR005158">
    <property type="entry name" value="BTAD"/>
</dbReference>
<protein>
    <submittedName>
        <fullName evidence="7">Transcriptional regulator</fullName>
    </submittedName>
</protein>
<evidence type="ECO:0000259" key="5">
    <source>
        <dbReference type="SMART" id="SM00862"/>
    </source>
</evidence>
<evidence type="ECO:0000259" key="6">
    <source>
        <dbReference type="SMART" id="SM01043"/>
    </source>
</evidence>
<keyword evidence="8" id="KW-1185">Reference proteome</keyword>
<dbReference type="EMBL" id="JAAXPE010000028">
    <property type="protein sequence ID" value="NKY88341.1"/>
    <property type="molecule type" value="Genomic_DNA"/>
</dbReference>
<dbReference type="SUPFAM" id="SSF48452">
    <property type="entry name" value="TPR-like"/>
    <property type="match status" value="2"/>
</dbReference>
<dbReference type="InterPro" id="IPR027417">
    <property type="entry name" value="P-loop_NTPase"/>
</dbReference>
<evidence type="ECO:0000313" key="7">
    <source>
        <dbReference type="EMBL" id="NKY88341.1"/>
    </source>
</evidence>
<evidence type="ECO:0000256" key="2">
    <source>
        <dbReference type="ARBA" id="ARBA00023125"/>
    </source>
</evidence>
<dbReference type="InterPro" id="IPR001867">
    <property type="entry name" value="OmpR/PhoB-type_DNA-bd"/>
</dbReference>
<dbReference type="PROSITE" id="PS50005">
    <property type="entry name" value="TPR"/>
    <property type="match status" value="1"/>
</dbReference>
<dbReference type="Gene3D" id="1.10.10.10">
    <property type="entry name" value="Winged helix-like DNA-binding domain superfamily/Winged helix DNA-binding domain"/>
    <property type="match status" value="1"/>
</dbReference>
<dbReference type="GO" id="GO:0003677">
    <property type="term" value="F:DNA binding"/>
    <property type="evidence" value="ECO:0007669"/>
    <property type="project" value="UniProtKB-KW"/>
</dbReference>
<name>A0A7X6RJM0_9NOCA</name>
<comment type="similarity">
    <text evidence="1">Belongs to the AfsR/DnrI/RedD regulatory family.</text>
</comment>
<dbReference type="PANTHER" id="PTHR47691">
    <property type="entry name" value="REGULATOR-RELATED"/>
    <property type="match status" value="1"/>
</dbReference>
<evidence type="ECO:0000256" key="1">
    <source>
        <dbReference type="ARBA" id="ARBA00005820"/>
    </source>
</evidence>
<keyword evidence="2" id="KW-0238">DNA-binding</keyword>
<feature type="domain" description="OmpR/PhoB-type" evidence="5">
    <location>
        <begin position="55"/>
        <end position="125"/>
    </location>
</feature>
<dbReference type="Proteomes" id="UP000523447">
    <property type="component" value="Unassembled WGS sequence"/>
</dbReference>
<dbReference type="InterPro" id="IPR036388">
    <property type="entry name" value="WH-like_DNA-bd_sf"/>
</dbReference>
<organism evidence="7 8">
    <name type="scientific">Nocardia veterana</name>
    <dbReference type="NCBI Taxonomy" id="132249"/>
    <lineage>
        <taxon>Bacteria</taxon>
        <taxon>Bacillati</taxon>
        <taxon>Actinomycetota</taxon>
        <taxon>Actinomycetes</taxon>
        <taxon>Mycobacteriales</taxon>
        <taxon>Nocardiaceae</taxon>
        <taxon>Nocardia</taxon>
    </lineage>
</organism>
<gene>
    <name evidence="7" type="ORF">HGA07_22310</name>
</gene>
<keyword evidence="3" id="KW-0802">TPR repeat</keyword>
<dbReference type="GO" id="GO:0006355">
    <property type="term" value="P:regulation of DNA-templated transcription"/>
    <property type="evidence" value="ECO:0007669"/>
    <property type="project" value="InterPro"/>
</dbReference>
<reference evidence="7 8" key="1">
    <citation type="submission" date="2020-04" db="EMBL/GenBank/DDBJ databases">
        <title>MicrobeNet Type strains.</title>
        <authorList>
            <person name="Nicholson A.C."/>
        </authorList>
    </citation>
    <scope>NUCLEOTIDE SEQUENCE [LARGE SCALE GENOMIC DNA]</scope>
    <source>
        <strain evidence="7 8">DSM 44445</strain>
    </source>
</reference>
<proteinExistence type="inferred from homology"/>
<accession>A0A7X6RJM0</accession>
<dbReference type="Pfam" id="PF03704">
    <property type="entry name" value="BTAD"/>
    <property type="match status" value="1"/>
</dbReference>
<dbReference type="InterPro" id="IPR011990">
    <property type="entry name" value="TPR-like_helical_dom_sf"/>
</dbReference>
<dbReference type="GO" id="GO:0000160">
    <property type="term" value="P:phosphorelay signal transduction system"/>
    <property type="evidence" value="ECO:0007669"/>
    <property type="project" value="InterPro"/>
</dbReference>
<comment type="caution">
    <text evidence="7">The sequence shown here is derived from an EMBL/GenBank/DDBJ whole genome shotgun (WGS) entry which is preliminary data.</text>
</comment>